<evidence type="ECO:0000313" key="2">
    <source>
        <dbReference type="EMBL" id="OIO08149.1"/>
    </source>
</evidence>
<dbReference type="EMBL" id="MNUU01000021">
    <property type="protein sequence ID" value="OIO08149.1"/>
    <property type="molecule type" value="Genomic_DNA"/>
</dbReference>
<evidence type="ECO:0000256" key="1">
    <source>
        <dbReference type="SAM" id="Phobius"/>
    </source>
</evidence>
<name>A0A1J4TBG2_9BACT</name>
<dbReference type="Pfam" id="PF02643">
    <property type="entry name" value="DUF192"/>
    <property type="match status" value="1"/>
</dbReference>
<reference evidence="2 3" key="1">
    <citation type="journal article" date="2016" name="Environ. Microbiol.">
        <title>Genomic resolution of a cold subsurface aquifer community provides metabolic insights for novel microbes adapted to high CO concentrations.</title>
        <authorList>
            <person name="Probst A.J."/>
            <person name="Castelle C.J."/>
            <person name="Singh A."/>
            <person name="Brown C.T."/>
            <person name="Anantharaman K."/>
            <person name="Sharon I."/>
            <person name="Hug L.A."/>
            <person name="Burstein D."/>
            <person name="Emerson J.B."/>
            <person name="Thomas B.C."/>
            <person name="Banfield J.F."/>
        </authorList>
    </citation>
    <scope>NUCLEOTIDE SEQUENCE [LARGE SCALE GENOMIC DNA]</scope>
    <source>
        <strain evidence="2">CG1_02_37_44</strain>
    </source>
</reference>
<protein>
    <recommendedName>
        <fullName evidence="4">DUF192 domain-containing protein</fullName>
    </recommendedName>
</protein>
<dbReference type="Gene3D" id="2.60.120.1140">
    <property type="entry name" value="Protein of unknown function DUF192"/>
    <property type="match status" value="1"/>
</dbReference>
<dbReference type="PANTHER" id="PTHR37953">
    <property type="entry name" value="UPF0127 PROTEIN MJ1496"/>
    <property type="match status" value="1"/>
</dbReference>
<dbReference type="Proteomes" id="UP000183192">
    <property type="component" value="Unassembled WGS sequence"/>
</dbReference>
<keyword evidence="1" id="KW-1133">Transmembrane helix</keyword>
<gene>
    <name evidence="2" type="ORF">AUJ27_01230</name>
</gene>
<dbReference type="STRING" id="1805146.AUJ27_01230"/>
<proteinExistence type="predicted"/>
<feature type="transmembrane region" description="Helical" evidence="1">
    <location>
        <begin position="5"/>
        <end position="24"/>
    </location>
</feature>
<keyword evidence="1" id="KW-0472">Membrane</keyword>
<dbReference type="InterPro" id="IPR003795">
    <property type="entry name" value="DUF192"/>
</dbReference>
<evidence type="ECO:0000313" key="3">
    <source>
        <dbReference type="Proteomes" id="UP000183192"/>
    </source>
</evidence>
<dbReference type="PANTHER" id="PTHR37953:SF1">
    <property type="entry name" value="UPF0127 PROTEIN MJ1496"/>
    <property type="match status" value="1"/>
</dbReference>
<comment type="caution">
    <text evidence="2">The sequence shown here is derived from an EMBL/GenBank/DDBJ whole genome shotgun (WGS) entry which is preliminary data.</text>
</comment>
<dbReference type="AlphaFoldDB" id="A0A1J4TBG2"/>
<accession>A0A1J4TBG2</accession>
<evidence type="ECO:0008006" key="4">
    <source>
        <dbReference type="Google" id="ProtNLM"/>
    </source>
</evidence>
<dbReference type="InterPro" id="IPR038695">
    <property type="entry name" value="Saro_0823-like_sf"/>
</dbReference>
<keyword evidence="1" id="KW-0812">Transmembrane</keyword>
<sequence>MRKILILIIIYIFFSILFFLFPIFTSDQEITFIAINNIKIQSEIADTDIKRYNGLSYREDLCPVCGMLFVFSDKQERIFVMRNMYFPLDIIWIDGDKIVNISKNLLPKGPRPEVFYHSDAPVDYVLEVNAGLADKFNFKIGDKVNFNQ</sequence>
<organism evidence="2 3">
    <name type="scientific">Candidatus Falkowbacteria bacterium CG1_02_37_44</name>
    <dbReference type="NCBI Taxonomy" id="1805146"/>
    <lineage>
        <taxon>Bacteria</taxon>
        <taxon>Candidatus Falkowiibacteriota</taxon>
    </lineage>
</organism>